<evidence type="ECO:0000313" key="5">
    <source>
        <dbReference type="EMBL" id="MBP5858371.1"/>
    </source>
</evidence>
<dbReference type="PROSITE" id="PS00519">
    <property type="entry name" value="HTH_ASNC_1"/>
    <property type="match status" value="1"/>
</dbReference>
<dbReference type="GO" id="GO:0006355">
    <property type="term" value="P:regulation of DNA-templated transcription"/>
    <property type="evidence" value="ECO:0007669"/>
    <property type="project" value="UniProtKB-ARBA"/>
</dbReference>
<dbReference type="InterPro" id="IPR036390">
    <property type="entry name" value="WH_DNA-bd_sf"/>
</dbReference>
<dbReference type="InterPro" id="IPR011008">
    <property type="entry name" value="Dimeric_a/b-barrel"/>
</dbReference>
<dbReference type="SMART" id="SM00344">
    <property type="entry name" value="HTH_ASNC"/>
    <property type="match status" value="1"/>
</dbReference>
<dbReference type="InterPro" id="IPR000485">
    <property type="entry name" value="AsnC-type_HTH_dom"/>
</dbReference>
<dbReference type="InterPro" id="IPR036388">
    <property type="entry name" value="WH-like_DNA-bd_sf"/>
</dbReference>
<keyword evidence="6" id="KW-1185">Reference proteome</keyword>
<dbReference type="GO" id="GO:0005829">
    <property type="term" value="C:cytosol"/>
    <property type="evidence" value="ECO:0007669"/>
    <property type="project" value="TreeGrafter"/>
</dbReference>
<accession>A0A8J7V3L0</accession>
<name>A0A8J7V3L0_9PROT</name>
<dbReference type="GO" id="GO:0043565">
    <property type="term" value="F:sequence-specific DNA binding"/>
    <property type="evidence" value="ECO:0007669"/>
    <property type="project" value="InterPro"/>
</dbReference>
<evidence type="ECO:0000256" key="1">
    <source>
        <dbReference type="ARBA" id="ARBA00023015"/>
    </source>
</evidence>
<keyword evidence="1" id="KW-0805">Transcription regulation</keyword>
<comment type="caution">
    <text evidence="5">The sequence shown here is derived from an EMBL/GenBank/DDBJ whole genome shotgun (WGS) entry which is preliminary data.</text>
</comment>
<dbReference type="InterPro" id="IPR011991">
    <property type="entry name" value="ArsR-like_HTH"/>
</dbReference>
<dbReference type="EMBL" id="JAGMWN010000007">
    <property type="protein sequence ID" value="MBP5858371.1"/>
    <property type="molecule type" value="Genomic_DNA"/>
</dbReference>
<dbReference type="InterPro" id="IPR019885">
    <property type="entry name" value="Tscrpt_reg_HTH_AsnC-type_CS"/>
</dbReference>
<dbReference type="Proteomes" id="UP000672602">
    <property type="component" value="Unassembled WGS sequence"/>
</dbReference>
<evidence type="ECO:0000259" key="4">
    <source>
        <dbReference type="PROSITE" id="PS50956"/>
    </source>
</evidence>
<dbReference type="SUPFAM" id="SSF54909">
    <property type="entry name" value="Dimeric alpha+beta barrel"/>
    <property type="match status" value="1"/>
</dbReference>
<dbReference type="GO" id="GO:0043200">
    <property type="term" value="P:response to amino acid"/>
    <property type="evidence" value="ECO:0007669"/>
    <property type="project" value="TreeGrafter"/>
</dbReference>
<proteinExistence type="predicted"/>
<dbReference type="SUPFAM" id="SSF46785">
    <property type="entry name" value="Winged helix' DNA-binding domain"/>
    <property type="match status" value="1"/>
</dbReference>
<dbReference type="Gene3D" id="1.10.10.10">
    <property type="entry name" value="Winged helix-like DNA-binding domain superfamily/Winged helix DNA-binding domain"/>
    <property type="match status" value="1"/>
</dbReference>
<dbReference type="CDD" id="cd00090">
    <property type="entry name" value="HTH_ARSR"/>
    <property type="match status" value="1"/>
</dbReference>
<gene>
    <name evidence="5" type="ORF">KAJ83_15220</name>
</gene>
<reference evidence="5" key="1">
    <citation type="submission" date="2021-04" db="EMBL/GenBank/DDBJ databases">
        <authorList>
            <person name="Zhang D.-C."/>
        </authorList>
    </citation>
    <scope>NUCLEOTIDE SEQUENCE</scope>
    <source>
        <strain evidence="5">CGMCC 1.15697</strain>
    </source>
</reference>
<keyword evidence="2" id="KW-0238">DNA-binding</keyword>
<dbReference type="RefSeq" id="WP_210682953.1">
    <property type="nucleotide sequence ID" value="NZ_JAGMWN010000007.1"/>
</dbReference>
<dbReference type="Gene3D" id="3.30.70.920">
    <property type="match status" value="1"/>
</dbReference>
<dbReference type="PANTHER" id="PTHR30154">
    <property type="entry name" value="LEUCINE-RESPONSIVE REGULATORY PROTEIN"/>
    <property type="match status" value="1"/>
</dbReference>
<dbReference type="Pfam" id="PF01037">
    <property type="entry name" value="AsnC_trans_reg"/>
    <property type="match status" value="1"/>
</dbReference>
<dbReference type="PRINTS" id="PR00033">
    <property type="entry name" value="HTHASNC"/>
</dbReference>
<dbReference type="InterPro" id="IPR019887">
    <property type="entry name" value="Tscrpt_reg_AsnC/Lrp_C"/>
</dbReference>
<protein>
    <submittedName>
        <fullName evidence="5">Lrp/AsnC family transcriptional regulator</fullName>
    </submittedName>
</protein>
<dbReference type="PANTHER" id="PTHR30154:SF34">
    <property type="entry name" value="TRANSCRIPTIONAL REGULATOR AZLB"/>
    <property type="match status" value="1"/>
</dbReference>
<evidence type="ECO:0000256" key="3">
    <source>
        <dbReference type="ARBA" id="ARBA00023163"/>
    </source>
</evidence>
<dbReference type="Pfam" id="PF13412">
    <property type="entry name" value="HTH_24"/>
    <property type="match status" value="1"/>
</dbReference>
<dbReference type="InterPro" id="IPR019888">
    <property type="entry name" value="Tscrpt_reg_AsnC-like"/>
</dbReference>
<sequence>MNKIDWKIITALQQNARLTNQELAQIVGLSPSPCLRRVRKLEDSGILRGYQAQIDQTLYGLPVTVFVSIKLERQTDHAIRAFEQAIQDLDEVQECYLMTGPRDYFLRVVSDSLQSYERFVRERLTRIEGIASIESSFAFNQVKQKPRLPPPPTLE</sequence>
<dbReference type="AlphaFoldDB" id="A0A8J7V3L0"/>
<keyword evidence="3" id="KW-0804">Transcription</keyword>
<evidence type="ECO:0000256" key="2">
    <source>
        <dbReference type="ARBA" id="ARBA00023125"/>
    </source>
</evidence>
<organism evidence="5 6">
    <name type="scientific">Marivibrio halodurans</name>
    <dbReference type="NCBI Taxonomy" id="2039722"/>
    <lineage>
        <taxon>Bacteria</taxon>
        <taxon>Pseudomonadati</taxon>
        <taxon>Pseudomonadota</taxon>
        <taxon>Alphaproteobacteria</taxon>
        <taxon>Rhodospirillales</taxon>
        <taxon>Rhodospirillaceae</taxon>
        <taxon>Marivibrio</taxon>
    </lineage>
</organism>
<feature type="domain" description="HTH asnC-type" evidence="4">
    <location>
        <begin position="1"/>
        <end position="62"/>
    </location>
</feature>
<evidence type="ECO:0000313" key="6">
    <source>
        <dbReference type="Proteomes" id="UP000672602"/>
    </source>
</evidence>
<dbReference type="PROSITE" id="PS50956">
    <property type="entry name" value="HTH_ASNC_2"/>
    <property type="match status" value="1"/>
</dbReference>